<organism evidence="1 2">
    <name type="scientific">Paenibacillus hemerocallicola</name>
    <dbReference type="NCBI Taxonomy" id="1172614"/>
    <lineage>
        <taxon>Bacteria</taxon>
        <taxon>Bacillati</taxon>
        <taxon>Bacillota</taxon>
        <taxon>Bacilli</taxon>
        <taxon>Bacillales</taxon>
        <taxon>Paenibacillaceae</taxon>
        <taxon>Paenibacillus</taxon>
    </lineage>
</organism>
<sequence length="201" mass="23416">METRRDAHNRDIRYQSEAVAEILESNPVTETLLRDMRLLRLDHCYIGAGCVAQTIWNHASGMPLNYGITDIDLVYFDADLSPDKENSLIEDARRLFGHLPIRLDVKNQARVHLWYERHFGYPIRPYASLEDAINSWPTTATAIGVRRDEHGVWRVYAPYGLNDLFGLIVRPNKVQITQEIYEKKTSRWAALWPRLKILPWT</sequence>
<gene>
    <name evidence="1" type="ORF">FE784_14370</name>
</gene>
<dbReference type="Proteomes" id="UP000307943">
    <property type="component" value="Unassembled WGS sequence"/>
</dbReference>
<comment type="caution">
    <text evidence="1">The sequence shown here is derived from an EMBL/GenBank/DDBJ whole genome shotgun (WGS) entry which is preliminary data.</text>
</comment>
<dbReference type="OrthoDB" id="1901124at2"/>
<keyword evidence="2" id="KW-1185">Reference proteome</keyword>
<name>A0A5C4T940_9BACL</name>
<proteinExistence type="predicted"/>
<dbReference type="InterPro" id="IPR009267">
    <property type="entry name" value="NTP_transf_6"/>
</dbReference>
<dbReference type="EMBL" id="VDCQ01000017">
    <property type="protein sequence ID" value="TNJ65604.1"/>
    <property type="molecule type" value="Genomic_DNA"/>
</dbReference>
<accession>A0A5C4T940</accession>
<dbReference type="RefSeq" id="WP_139602897.1">
    <property type="nucleotide sequence ID" value="NZ_VDCQ01000017.1"/>
</dbReference>
<dbReference type="PANTHER" id="PTHR39166:SF1">
    <property type="entry name" value="BLL1166 PROTEIN"/>
    <property type="match status" value="1"/>
</dbReference>
<reference evidence="1 2" key="1">
    <citation type="submission" date="2019-05" db="EMBL/GenBank/DDBJ databases">
        <title>We sequenced the genome of Paenibacillus hemerocallicola KCTC 33185 for further insight into its adaptation and study the phylogeny of Paenibacillus.</title>
        <authorList>
            <person name="Narsing Rao M.P."/>
        </authorList>
    </citation>
    <scope>NUCLEOTIDE SEQUENCE [LARGE SCALE GENOMIC DNA]</scope>
    <source>
        <strain evidence="1 2">KCTC 33185</strain>
    </source>
</reference>
<dbReference type="Pfam" id="PF06042">
    <property type="entry name" value="NTP_transf_6"/>
    <property type="match status" value="1"/>
</dbReference>
<dbReference type="GO" id="GO:0016740">
    <property type="term" value="F:transferase activity"/>
    <property type="evidence" value="ECO:0007669"/>
    <property type="project" value="UniProtKB-KW"/>
</dbReference>
<keyword evidence="1" id="KW-0808">Transferase</keyword>
<evidence type="ECO:0000313" key="2">
    <source>
        <dbReference type="Proteomes" id="UP000307943"/>
    </source>
</evidence>
<protein>
    <submittedName>
        <fullName evidence="1">Nucleotidyltransferase family protein</fullName>
    </submittedName>
</protein>
<dbReference type="PANTHER" id="PTHR39166">
    <property type="entry name" value="BLL1166 PROTEIN"/>
    <property type="match status" value="1"/>
</dbReference>
<dbReference type="AlphaFoldDB" id="A0A5C4T940"/>
<evidence type="ECO:0000313" key="1">
    <source>
        <dbReference type="EMBL" id="TNJ65604.1"/>
    </source>
</evidence>